<evidence type="ECO:0000256" key="1">
    <source>
        <dbReference type="ARBA" id="ARBA00001650"/>
    </source>
</evidence>
<dbReference type="Proteomes" id="UP000182057">
    <property type="component" value="Unassembled WGS sequence"/>
</dbReference>
<comment type="catalytic activity">
    <reaction evidence="1">
        <text>Hydrolysis of an N(4)-(acetyl-beta-D-glucosaminyl)asparagine residue in which the glucosamine residue may be further glycosylated, to yield a (substituted) N-acetyl-beta-D-glucosaminylamine and a peptide containing an aspartate residue.</text>
        <dbReference type="EC" id="3.5.1.52"/>
    </reaction>
</comment>
<dbReference type="SUPFAM" id="SSF49785">
    <property type="entry name" value="Galactose-binding domain-like"/>
    <property type="match status" value="1"/>
</dbReference>
<evidence type="ECO:0000313" key="12">
    <source>
        <dbReference type="Proteomes" id="UP000182057"/>
    </source>
</evidence>
<comment type="subcellular location">
    <subcellularLocation>
        <location evidence="3">Cytoplasm</location>
    </subcellularLocation>
</comment>
<accession>A0A1D3UT54</accession>
<dbReference type="EC" id="3.5.1.52" evidence="4"/>
<evidence type="ECO:0000313" key="10">
    <source>
        <dbReference type="EMBL" id="PDP44273.1"/>
    </source>
</evidence>
<evidence type="ECO:0000256" key="2">
    <source>
        <dbReference type="ARBA" id="ARBA00001947"/>
    </source>
</evidence>
<dbReference type="InterPro" id="IPR038765">
    <property type="entry name" value="Papain-like_cys_pep_sf"/>
</dbReference>
<dbReference type="GO" id="GO:0000224">
    <property type="term" value="F:peptide-N4-(N-acetyl-beta-glucosaminyl)asparagine amidase activity"/>
    <property type="evidence" value="ECO:0007669"/>
    <property type="project" value="UniProtKB-EC"/>
</dbReference>
<evidence type="ECO:0000256" key="5">
    <source>
        <dbReference type="ARBA" id="ARBA00018546"/>
    </source>
</evidence>
<dbReference type="Gene3D" id="2.60.120.260">
    <property type="entry name" value="Galactose-binding domain-like"/>
    <property type="match status" value="2"/>
</dbReference>
<feature type="domain" description="F5/8 type C" evidence="8">
    <location>
        <begin position="532"/>
        <end position="598"/>
    </location>
</feature>
<protein>
    <recommendedName>
        <fullName evidence="5">Peptide-N(4)-(N-acetyl-beta-glucosaminyl)asparagine amidase</fullName>
        <ecNumber evidence="4">3.5.1.52</ecNumber>
    </recommendedName>
    <alternativeName>
        <fullName evidence="7">Peptide:N-glycanase</fullName>
    </alternativeName>
</protein>
<reference evidence="11 12" key="1">
    <citation type="submission" date="2016-09" db="EMBL/GenBank/DDBJ databases">
        <authorList>
            <person name="Capua I."/>
            <person name="De Benedictis P."/>
            <person name="Joannis T."/>
            <person name="Lombin L.H."/>
            <person name="Cattoli G."/>
        </authorList>
    </citation>
    <scope>NUCLEOTIDE SEQUENCE [LARGE SCALE GENOMIC DNA]</scope>
    <source>
        <strain evidence="11 12">UB20</strain>
    </source>
</reference>
<dbReference type="RefSeq" id="WP_052449013.1">
    <property type="nucleotide sequence ID" value="NZ_CALHNL010000078.1"/>
</dbReference>
<dbReference type="AlphaFoldDB" id="A0A1D3UT54"/>
<evidence type="ECO:0000313" key="13">
    <source>
        <dbReference type="Proteomes" id="UP000219259"/>
    </source>
</evidence>
<dbReference type="SUPFAM" id="SSF54001">
    <property type="entry name" value="Cysteine proteinases"/>
    <property type="match status" value="2"/>
</dbReference>
<evidence type="ECO:0000256" key="6">
    <source>
        <dbReference type="ARBA" id="ARBA00022490"/>
    </source>
</evidence>
<name>A0A1D3UT54_TANFO</name>
<keyword evidence="6" id="KW-0963">Cytoplasm</keyword>
<proteinExistence type="predicted"/>
<evidence type="ECO:0000259" key="9">
    <source>
        <dbReference type="Pfam" id="PF01841"/>
    </source>
</evidence>
<dbReference type="Pfam" id="PF01841">
    <property type="entry name" value="Transglut_core"/>
    <property type="match status" value="1"/>
</dbReference>
<dbReference type="InterPro" id="IPR008979">
    <property type="entry name" value="Galactose-bd-like_sf"/>
</dbReference>
<evidence type="ECO:0000259" key="8">
    <source>
        <dbReference type="Pfam" id="PF00754"/>
    </source>
</evidence>
<dbReference type="PANTHER" id="PTHR35532:SF5">
    <property type="entry name" value="CARBOHYDRATE-BINDING DOMAIN-CONTAINING PROTEIN"/>
    <property type="match status" value="1"/>
</dbReference>
<comment type="cofactor">
    <cofactor evidence="2">
        <name>Zn(2+)</name>
        <dbReference type="ChEBI" id="CHEBI:29105"/>
    </cofactor>
</comment>
<evidence type="ECO:0000256" key="3">
    <source>
        <dbReference type="ARBA" id="ARBA00004496"/>
    </source>
</evidence>
<dbReference type="PROSITE" id="PS51257">
    <property type="entry name" value="PROKAR_LIPOPROTEIN"/>
    <property type="match status" value="1"/>
</dbReference>
<sequence length="650" mass="75017">MKYLVIFIPIIFLSSCYHISDDIPDDTAKVLRMAGNNRSELERVLEYYRGDSLKFRAACFLIANMADEYAIVPTDTSDIYIRSFPELKMIHEEQAWEPSISKIGAYLDSIRSIKKPQMTIIRDINVITADFLIENIDLAFTAWEKFNGSDAYAFEAFCEYVLPYRLEHEPLNHWRKTAYERFGHLLDSVTGGYDIAKRVVKSNMIWYNAGMSKFPYPLTLDSLLNLHWGDCDQMAYCLTAVLRAIGIPSAIDFTPVWANRSGGHKWNIVIDRKGHTVDMGFGHDASNEFAYKISKIYRLSFADQQYINVGKNNTAFSFFYHPDWKDVTSEYKDMAISDIRIKTNKKESEGYLCTFDNSMWIPVAKSYLSGDVLIFNTVGRGDFRKEQMRSYRNSGDGIVYLPVGIQNNRITPLAPPLILRENGLQTILKAELKKKQTIHINRKYPKYGHIIQYERMMLGGRFEASNRSDFYSKILLCDIKYIPDQPVKDTCINMPRSYRYVRYVAPEHSWANVGDIAFYSDTRKLHGIPFSSSTHGGGQDVNRAFDGNIDTYFHTNNENGAFVGLDFGHPERITRILYSPRTDNNDVIPGDEYELFYWGNEWCSLGKCIANGFELVYDNAPSNALFLLHNHTRGKEERPFTYEHGKQIWW</sequence>
<dbReference type="OrthoDB" id="679512at2"/>
<evidence type="ECO:0000313" key="11">
    <source>
        <dbReference type="EMBL" id="SCQ23211.1"/>
    </source>
</evidence>
<dbReference type="EMBL" id="NSLJ01000008">
    <property type="protein sequence ID" value="PDP44273.1"/>
    <property type="molecule type" value="Genomic_DNA"/>
</dbReference>
<reference evidence="10 13" key="2">
    <citation type="submission" date="2017-09" db="EMBL/GenBank/DDBJ databases">
        <title>Phase variable restriction modification systems are present in the genome sequences of periodontal pathogens Prevotella intermedia, Tannerella forsythia and Porphyromonas gingivalis.</title>
        <authorList>
            <person name="Haigh R.D."/>
            <person name="Crawford L."/>
            <person name="Ralph J."/>
            <person name="Wanford J."/>
            <person name="Vartoukian S.R."/>
            <person name="Hijazib K."/>
            <person name="Wade W."/>
            <person name="Oggioni M.R."/>
        </authorList>
    </citation>
    <scope>NUCLEOTIDE SEQUENCE [LARGE SCALE GENOMIC DNA]</scope>
    <source>
        <strain evidence="10 13">WW11663</strain>
    </source>
</reference>
<organism evidence="11 12">
    <name type="scientific">Tannerella forsythia</name>
    <name type="common">Bacteroides forsythus</name>
    <dbReference type="NCBI Taxonomy" id="28112"/>
    <lineage>
        <taxon>Bacteria</taxon>
        <taxon>Pseudomonadati</taxon>
        <taxon>Bacteroidota</taxon>
        <taxon>Bacteroidia</taxon>
        <taxon>Bacteroidales</taxon>
        <taxon>Tannerellaceae</taxon>
        <taxon>Tannerella</taxon>
    </lineage>
</organism>
<dbReference type="PANTHER" id="PTHR35532">
    <property type="entry name" value="SIMILAR TO POLYHYDROXYALKANOATE DEPOLYMERASE"/>
    <property type="match status" value="1"/>
</dbReference>
<dbReference type="Proteomes" id="UP000219259">
    <property type="component" value="Unassembled WGS sequence"/>
</dbReference>
<dbReference type="EMBL" id="FMMM01000067">
    <property type="protein sequence ID" value="SCQ23211.1"/>
    <property type="molecule type" value="Genomic_DNA"/>
</dbReference>
<dbReference type="GO" id="GO:0005737">
    <property type="term" value="C:cytoplasm"/>
    <property type="evidence" value="ECO:0007669"/>
    <property type="project" value="UniProtKB-SubCell"/>
</dbReference>
<evidence type="ECO:0000256" key="4">
    <source>
        <dbReference type="ARBA" id="ARBA00012158"/>
    </source>
</evidence>
<dbReference type="InterPro" id="IPR000421">
    <property type="entry name" value="FA58C"/>
</dbReference>
<gene>
    <name evidence="10" type="ORF">CLI86_04305</name>
    <name evidence="11" type="ORF">TFUB20_01987</name>
</gene>
<feature type="domain" description="Transglutaminase-like" evidence="9">
    <location>
        <begin position="203"/>
        <end position="271"/>
    </location>
</feature>
<evidence type="ECO:0000256" key="7">
    <source>
        <dbReference type="ARBA" id="ARBA00032901"/>
    </source>
</evidence>
<dbReference type="InterPro" id="IPR002931">
    <property type="entry name" value="Transglutaminase-like"/>
</dbReference>
<dbReference type="Pfam" id="PF00754">
    <property type="entry name" value="F5_F8_type_C"/>
    <property type="match status" value="1"/>
</dbReference>